<organism evidence="1">
    <name type="scientific">Leptospira borgpetersenii serovar Ballum</name>
    <dbReference type="NCBI Taxonomy" id="280505"/>
    <lineage>
        <taxon>Bacteria</taxon>
        <taxon>Pseudomonadati</taxon>
        <taxon>Spirochaetota</taxon>
        <taxon>Spirochaetia</taxon>
        <taxon>Leptospirales</taxon>
        <taxon>Leptospiraceae</taxon>
        <taxon>Leptospira</taxon>
    </lineage>
</organism>
<proteinExistence type="predicted"/>
<protein>
    <submittedName>
        <fullName evidence="1">Uncharacterized protein</fullName>
    </submittedName>
</protein>
<dbReference type="Proteomes" id="UP000058857">
    <property type="component" value="Chromosome 1"/>
</dbReference>
<sequence>MSNKYSCPNADFRKNETETDSIFVKILQFYPGKKEKFFKK</sequence>
<accession>A0A0S2IUI1</accession>
<gene>
    <name evidence="1" type="ORF">LBBP_03093</name>
</gene>
<evidence type="ECO:0000313" key="1">
    <source>
        <dbReference type="EMBL" id="ALO27298.1"/>
    </source>
</evidence>
<name>A0A0S2IUI1_LEPBO</name>
<reference evidence="1 2" key="1">
    <citation type="journal article" date="2015" name="PLoS Negl. Trop. Dis.">
        <title>Distribution of Plasmids in Distinct Leptospira Pathogenic Species.</title>
        <authorList>
            <person name="Wang Y."/>
            <person name="Zhuang X."/>
            <person name="Zhong Y."/>
            <person name="Zhang C."/>
            <person name="Zhang Y."/>
            <person name="Zeng L."/>
            <person name="Zhu Y."/>
            <person name="He P."/>
            <person name="Dong K."/>
            <person name="Pal U."/>
            <person name="Guo X."/>
            <person name="Qin J."/>
        </authorList>
    </citation>
    <scope>NUCLEOTIDE SEQUENCE [LARGE SCALE GENOMIC DNA]</scope>
    <source>
        <strain evidence="1 2">56604</strain>
    </source>
</reference>
<evidence type="ECO:0000313" key="2">
    <source>
        <dbReference type="Proteomes" id="UP000058857"/>
    </source>
</evidence>
<dbReference type="AlphaFoldDB" id="A0A0S2IUI1"/>
<dbReference type="EMBL" id="CP012029">
    <property type="protein sequence ID" value="ALO27298.1"/>
    <property type="molecule type" value="Genomic_DNA"/>
</dbReference>